<dbReference type="Proteomes" id="UP000309340">
    <property type="component" value="Unassembled WGS sequence"/>
</dbReference>
<feature type="domain" description="FAD-binding" evidence="7">
    <location>
        <begin position="132"/>
        <end position="388"/>
    </location>
</feature>
<gene>
    <name evidence="8" type="ORF">B0A55_12957</name>
</gene>
<dbReference type="Pfam" id="PF13450">
    <property type="entry name" value="NAD_binding_8"/>
    <property type="match status" value="1"/>
</dbReference>
<feature type="region of interest" description="Disordered" evidence="6">
    <location>
        <begin position="392"/>
        <end position="417"/>
    </location>
</feature>
<dbReference type="EMBL" id="NAJQ01000889">
    <property type="protein sequence ID" value="TKA63947.1"/>
    <property type="molecule type" value="Genomic_DNA"/>
</dbReference>
<dbReference type="InterPro" id="IPR036188">
    <property type="entry name" value="FAD/NAD-bd_sf"/>
</dbReference>
<keyword evidence="3" id="KW-0274">FAD</keyword>
<sequence length="417" mass="45282">MDSIPAADFKVLIIGAGVAGLALAQILRKRGLAFEVFERDDGARNQGWSVGLDKYVMMLSKSKRDPLIDVSRCLPSLRSLLPDELDFLEQASPNFAVGKPDGYAFVHSKTHQSLGALESPLQEPGKADFISAERVLLRRTLSRHLVVQYGKRLASFQRDSDGVAVNFTDGSIVHGTVLVGADGANSRVRSQLLSDFKSTPSQYVILHGNVVLAAEEYAPVLEQANTGIIIGEPGLRAYDVLAEYLADGKARWQWAVAWKSEEGDGLHAWSEEATAQELHRKATKWTEHFPDYFRLAVQKTGAEGMQTPPIKLLETVLPVETLFQGPVTLLGDAAHSMVPFRGTGANTALQDACDLGAALIKAAQAGGDVQQALREYEQVMVPRGRRIVLESQASDEQFDMSGGRLPPRPELDVGVGA</sequence>
<evidence type="ECO:0000256" key="6">
    <source>
        <dbReference type="SAM" id="MobiDB-lite"/>
    </source>
</evidence>
<evidence type="ECO:0000313" key="8">
    <source>
        <dbReference type="EMBL" id="TKA63947.1"/>
    </source>
</evidence>
<evidence type="ECO:0000259" key="7">
    <source>
        <dbReference type="Pfam" id="PF01494"/>
    </source>
</evidence>
<evidence type="ECO:0000313" key="9">
    <source>
        <dbReference type="Proteomes" id="UP000309340"/>
    </source>
</evidence>
<comment type="cofactor">
    <cofactor evidence="1">
        <name>FAD</name>
        <dbReference type="ChEBI" id="CHEBI:57692"/>
    </cofactor>
</comment>
<evidence type="ECO:0000256" key="2">
    <source>
        <dbReference type="ARBA" id="ARBA00022630"/>
    </source>
</evidence>
<keyword evidence="9" id="KW-1185">Reference proteome</keyword>
<dbReference type="OrthoDB" id="47494at2759"/>
<dbReference type="Gene3D" id="3.50.50.60">
    <property type="entry name" value="FAD/NAD(P)-binding domain"/>
    <property type="match status" value="1"/>
</dbReference>
<protein>
    <recommendedName>
        <fullName evidence="7">FAD-binding domain-containing protein</fullName>
    </recommendedName>
</protein>
<dbReference type="PANTHER" id="PTHR47178">
    <property type="entry name" value="MONOOXYGENASE, FAD-BINDING"/>
    <property type="match status" value="1"/>
</dbReference>
<reference evidence="8 9" key="1">
    <citation type="submission" date="2017-03" db="EMBL/GenBank/DDBJ databases">
        <title>Genomes of endolithic fungi from Antarctica.</title>
        <authorList>
            <person name="Coleine C."/>
            <person name="Masonjones S."/>
            <person name="Stajich J.E."/>
        </authorList>
    </citation>
    <scope>NUCLEOTIDE SEQUENCE [LARGE SCALE GENOMIC DNA]</scope>
    <source>
        <strain evidence="8 9">CCFEE 5184</strain>
    </source>
</reference>
<dbReference type="PANTHER" id="PTHR47178:SF6">
    <property type="entry name" value="FAD-BINDING DOMAIN-CONTAINING PROTEIN"/>
    <property type="match status" value="1"/>
</dbReference>
<evidence type="ECO:0000256" key="1">
    <source>
        <dbReference type="ARBA" id="ARBA00001974"/>
    </source>
</evidence>
<evidence type="ECO:0000256" key="5">
    <source>
        <dbReference type="ARBA" id="ARBA00023033"/>
    </source>
</evidence>
<dbReference type="Pfam" id="PF01494">
    <property type="entry name" value="FAD_binding_3"/>
    <property type="match status" value="1"/>
</dbReference>
<dbReference type="InterPro" id="IPR002938">
    <property type="entry name" value="FAD-bd"/>
</dbReference>
<keyword evidence="4" id="KW-0560">Oxidoreductase</keyword>
<evidence type="ECO:0000256" key="3">
    <source>
        <dbReference type="ARBA" id="ARBA00022827"/>
    </source>
</evidence>
<comment type="caution">
    <text evidence="8">The sequence shown here is derived from an EMBL/GenBank/DDBJ whole genome shotgun (WGS) entry which is preliminary data.</text>
</comment>
<dbReference type="GO" id="GO:0004497">
    <property type="term" value="F:monooxygenase activity"/>
    <property type="evidence" value="ECO:0007669"/>
    <property type="project" value="UniProtKB-KW"/>
</dbReference>
<keyword evidence="2" id="KW-0285">Flavoprotein</keyword>
<dbReference type="PRINTS" id="PR00420">
    <property type="entry name" value="RNGMNOXGNASE"/>
</dbReference>
<dbReference type="GO" id="GO:0071949">
    <property type="term" value="F:FAD binding"/>
    <property type="evidence" value="ECO:0007669"/>
    <property type="project" value="InterPro"/>
</dbReference>
<dbReference type="AlphaFoldDB" id="A0A4U0WMA5"/>
<proteinExistence type="predicted"/>
<keyword evidence="5" id="KW-0503">Monooxygenase</keyword>
<evidence type="ECO:0000256" key="4">
    <source>
        <dbReference type="ARBA" id="ARBA00023002"/>
    </source>
</evidence>
<organism evidence="8 9">
    <name type="scientific">Friedmanniomyces simplex</name>
    <dbReference type="NCBI Taxonomy" id="329884"/>
    <lineage>
        <taxon>Eukaryota</taxon>
        <taxon>Fungi</taxon>
        <taxon>Dikarya</taxon>
        <taxon>Ascomycota</taxon>
        <taxon>Pezizomycotina</taxon>
        <taxon>Dothideomycetes</taxon>
        <taxon>Dothideomycetidae</taxon>
        <taxon>Mycosphaerellales</taxon>
        <taxon>Teratosphaeriaceae</taxon>
        <taxon>Friedmanniomyces</taxon>
    </lineage>
</organism>
<name>A0A4U0WMA5_9PEZI</name>
<dbReference type="STRING" id="329884.A0A4U0WMA5"/>
<dbReference type="SUPFAM" id="SSF51905">
    <property type="entry name" value="FAD/NAD(P)-binding domain"/>
    <property type="match status" value="1"/>
</dbReference>
<accession>A0A4U0WMA5</accession>